<dbReference type="PROSITE" id="PS50110">
    <property type="entry name" value="RESPONSE_REGULATORY"/>
    <property type="match status" value="1"/>
</dbReference>
<gene>
    <name evidence="4" type="ORF">BG61_03550</name>
</gene>
<dbReference type="SUPFAM" id="SSF52172">
    <property type="entry name" value="CheY-like"/>
    <property type="match status" value="1"/>
</dbReference>
<dbReference type="Proteomes" id="UP000027466">
    <property type="component" value="Unassembled WGS sequence"/>
</dbReference>
<comment type="caution">
    <text evidence="4">The sequence shown here is derived from an EMBL/GenBank/DDBJ whole genome shotgun (WGS) entry which is preliminary data.</text>
</comment>
<organism evidence="4 5">
    <name type="scientific">Caballeronia glathei</name>
    <dbReference type="NCBI Taxonomy" id="60547"/>
    <lineage>
        <taxon>Bacteria</taxon>
        <taxon>Pseudomonadati</taxon>
        <taxon>Pseudomonadota</taxon>
        <taxon>Betaproteobacteria</taxon>
        <taxon>Burkholderiales</taxon>
        <taxon>Burkholderiaceae</taxon>
        <taxon>Caballeronia</taxon>
    </lineage>
</organism>
<protein>
    <submittedName>
        <fullName evidence="4">Two-component response regulator protein</fullName>
    </submittedName>
</protein>
<dbReference type="Gene3D" id="3.40.50.2300">
    <property type="match status" value="1"/>
</dbReference>
<dbReference type="PANTHER" id="PTHR44591">
    <property type="entry name" value="STRESS RESPONSE REGULATOR PROTEIN 1"/>
    <property type="match status" value="1"/>
</dbReference>
<feature type="modified residue" description="4-aspartylphosphate" evidence="2">
    <location>
        <position position="51"/>
    </location>
</feature>
<accession>A0A069PLA6</accession>
<dbReference type="InterPro" id="IPR001789">
    <property type="entry name" value="Sig_transdc_resp-reg_receiver"/>
</dbReference>
<evidence type="ECO:0000256" key="2">
    <source>
        <dbReference type="PROSITE-ProRule" id="PRU00169"/>
    </source>
</evidence>
<evidence type="ECO:0000256" key="1">
    <source>
        <dbReference type="ARBA" id="ARBA00022553"/>
    </source>
</evidence>
<dbReference type="RefSeq" id="WP_035942825.1">
    <property type="nucleotide sequence ID" value="NZ_CADFFX010000014.1"/>
</dbReference>
<dbReference type="Pfam" id="PF00072">
    <property type="entry name" value="Response_reg"/>
    <property type="match status" value="1"/>
</dbReference>
<reference evidence="4 5" key="1">
    <citation type="submission" date="2014-03" db="EMBL/GenBank/DDBJ databases">
        <title>Draft Genome Sequences of Four Burkholderia Strains.</title>
        <authorList>
            <person name="Liu X.Y."/>
            <person name="Li C.X."/>
            <person name="Xu J.H."/>
        </authorList>
    </citation>
    <scope>NUCLEOTIDE SEQUENCE [LARGE SCALE GENOMIC DNA]</scope>
    <source>
        <strain evidence="4 5">DSM 50014</strain>
    </source>
</reference>
<evidence type="ECO:0000313" key="4">
    <source>
        <dbReference type="EMBL" id="KDR38086.1"/>
    </source>
</evidence>
<proteinExistence type="predicted"/>
<name>A0A069PLA6_9BURK</name>
<evidence type="ECO:0000313" key="5">
    <source>
        <dbReference type="Proteomes" id="UP000027466"/>
    </source>
</evidence>
<keyword evidence="5" id="KW-1185">Reference proteome</keyword>
<dbReference type="SMART" id="SM00448">
    <property type="entry name" value="REC"/>
    <property type="match status" value="1"/>
</dbReference>
<evidence type="ECO:0000259" key="3">
    <source>
        <dbReference type="PROSITE" id="PS50110"/>
    </source>
</evidence>
<feature type="domain" description="Response regulatory" evidence="3">
    <location>
        <begin position="2"/>
        <end position="114"/>
    </location>
</feature>
<dbReference type="EMBL" id="JFHC01000109">
    <property type="protein sequence ID" value="KDR38086.1"/>
    <property type="molecule type" value="Genomic_DNA"/>
</dbReference>
<dbReference type="PANTHER" id="PTHR44591:SF3">
    <property type="entry name" value="RESPONSE REGULATORY DOMAIN-CONTAINING PROTEIN"/>
    <property type="match status" value="1"/>
</dbReference>
<keyword evidence="1 2" id="KW-0597">Phosphoprotein</keyword>
<dbReference type="GO" id="GO:0000160">
    <property type="term" value="P:phosphorelay signal transduction system"/>
    <property type="evidence" value="ECO:0007669"/>
    <property type="project" value="InterPro"/>
</dbReference>
<dbReference type="AlphaFoldDB" id="A0A069PLA6"/>
<dbReference type="InterPro" id="IPR011006">
    <property type="entry name" value="CheY-like_superfamily"/>
</dbReference>
<sequence>MRILFIEDDPRLADAFAAPAASNGHDAEVAYDGRSALALTGANAYDAIFLDIGLPDADGRELCQRIRVASINANACVVAVTGHANLSGEELETFDGYLVKPILQETLEHAIRGC</sequence>
<dbReference type="InterPro" id="IPR050595">
    <property type="entry name" value="Bact_response_regulator"/>
</dbReference>